<accession>A0ABY6KS62</accession>
<protein>
    <submittedName>
        <fullName evidence="1">Uncharacterized protein</fullName>
    </submittedName>
</protein>
<evidence type="ECO:0000313" key="1">
    <source>
        <dbReference type="EMBL" id="UYV71691.1"/>
    </source>
</evidence>
<proteinExistence type="predicted"/>
<evidence type="ECO:0000313" key="2">
    <source>
        <dbReference type="Proteomes" id="UP001235939"/>
    </source>
</evidence>
<name>A0ABY6KS62_9ARAC</name>
<sequence>MLTSASLQVFRQTHAIDWVAGRLPLDEPPCGFDGSKCHIPPGSGWPMDITTLKMVSKNPFNRYGRLTSEDI</sequence>
<gene>
    <name evidence="1" type="ORF">LAZ67_9000057</name>
</gene>
<dbReference type="EMBL" id="CP092871">
    <property type="protein sequence ID" value="UYV71691.1"/>
    <property type="molecule type" value="Genomic_DNA"/>
</dbReference>
<keyword evidence="2" id="KW-1185">Reference proteome</keyword>
<organism evidence="1 2">
    <name type="scientific">Cordylochernes scorpioides</name>
    <dbReference type="NCBI Taxonomy" id="51811"/>
    <lineage>
        <taxon>Eukaryota</taxon>
        <taxon>Metazoa</taxon>
        <taxon>Ecdysozoa</taxon>
        <taxon>Arthropoda</taxon>
        <taxon>Chelicerata</taxon>
        <taxon>Arachnida</taxon>
        <taxon>Pseudoscorpiones</taxon>
        <taxon>Cheliferoidea</taxon>
        <taxon>Chernetidae</taxon>
        <taxon>Cordylochernes</taxon>
    </lineage>
</organism>
<reference evidence="1 2" key="1">
    <citation type="submission" date="2022-01" db="EMBL/GenBank/DDBJ databases">
        <title>A chromosomal length assembly of Cordylochernes scorpioides.</title>
        <authorList>
            <person name="Zeh D."/>
            <person name="Zeh J."/>
        </authorList>
    </citation>
    <scope>NUCLEOTIDE SEQUENCE [LARGE SCALE GENOMIC DNA]</scope>
    <source>
        <strain evidence="1">IN4F17</strain>
        <tissue evidence="1">Whole Body</tissue>
    </source>
</reference>
<dbReference type="Proteomes" id="UP001235939">
    <property type="component" value="Chromosome 09"/>
</dbReference>